<evidence type="ECO:0000259" key="9">
    <source>
        <dbReference type="PROSITE" id="PS50893"/>
    </source>
</evidence>
<dbReference type="Pfam" id="PF00664">
    <property type="entry name" value="ABC_membrane"/>
    <property type="match status" value="1"/>
</dbReference>
<feature type="domain" description="ABC transmembrane type-1" evidence="10">
    <location>
        <begin position="29"/>
        <end position="311"/>
    </location>
</feature>
<feature type="domain" description="ABC transporter" evidence="9">
    <location>
        <begin position="342"/>
        <end position="577"/>
    </location>
</feature>
<evidence type="ECO:0000259" key="10">
    <source>
        <dbReference type="PROSITE" id="PS50929"/>
    </source>
</evidence>
<evidence type="ECO:0008006" key="13">
    <source>
        <dbReference type="Google" id="ProtNLM"/>
    </source>
</evidence>
<dbReference type="Gene3D" id="3.40.50.300">
    <property type="entry name" value="P-loop containing nucleotide triphosphate hydrolases"/>
    <property type="match status" value="1"/>
</dbReference>
<dbReference type="Proteomes" id="UP000244184">
    <property type="component" value="Unassembled WGS sequence"/>
</dbReference>
<dbReference type="SUPFAM" id="SSF52540">
    <property type="entry name" value="P-loop containing nucleoside triphosphate hydrolases"/>
    <property type="match status" value="1"/>
</dbReference>
<dbReference type="FunFam" id="3.40.50.300:FF:000218">
    <property type="entry name" value="Multidrug ABC transporter ATP-binding protein"/>
    <property type="match status" value="1"/>
</dbReference>
<dbReference type="InterPro" id="IPR003439">
    <property type="entry name" value="ABC_transporter-like_ATP-bd"/>
</dbReference>
<organism evidence="11 12">
    <name type="scientific">Paenibacillus elgii</name>
    <dbReference type="NCBI Taxonomy" id="189691"/>
    <lineage>
        <taxon>Bacteria</taxon>
        <taxon>Bacillati</taxon>
        <taxon>Bacillota</taxon>
        <taxon>Bacilli</taxon>
        <taxon>Bacillales</taxon>
        <taxon>Paenibacillaceae</taxon>
        <taxon>Paenibacillus</taxon>
    </lineage>
</organism>
<evidence type="ECO:0000256" key="8">
    <source>
        <dbReference type="SAM" id="Phobius"/>
    </source>
</evidence>
<evidence type="ECO:0000256" key="4">
    <source>
        <dbReference type="ARBA" id="ARBA00022741"/>
    </source>
</evidence>
<dbReference type="PROSITE" id="PS50893">
    <property type="entry name" value="ABC_TRANSPORTER_2"/>
    <property type="match status" value="1"/>
</dbReference>
<dbReference type="GO" id="GO:0005524">
    <property type="term" value="F:ATP binding"/>
    <property type="evidence" value="ECO:0007669"/>
    <property type="project" value="UniProtKB-KW"/>
</dbReference>
<keyword evidence="4" id="KW-0547">Nucleotide-binding</keyword>
<keyword evidence="3 8" id="KW-0812">Transmembrane</keyword>
<dbReference type="GO" id="GO:0005886">
    <property type="term" value="C:plasma membrane"/>
    <property type="evidence" value="ECO:0007669"/>
    <property type="project" value="UniProtKB-SubCell"/>
</dbReference>
<evidence type="ECO:0000256" key="2">
    <source>
        <dbReference type="ARBA" id="ARBA00005417"/>
    </source>
</evidence>
<dbReference type="PROSITE" id="PS00211">
    <property type="entry name" value="ABC_TRANSPORTER_1"/>
    <property type="match status" value="1"/>
</dbReference>
<evidence type="ECO:0000313" key="11">
    <source>
        <dbReference type="EMBL" id="PUA34636.1"/>
    </source>
</evidence>
<dbReference type="InterPro" id="IPR039421">
    <property type="entry name" value="Type_1_exporter"/>
</dbReference>
<gene>
    <name evidence="11" type="ORF">C8Z91_34795</name>
</gene>
<dbReference type="InterPro" id="IPR011527">
    <property type="entry name" value="ABC1_TM_dom"/>
</dbReference>
<keyword evidence="6 8" id="KW-1133">Transmembrane helix</keyword>
<dbReference type="InterPro" id="IPR017871">
    <property type="entry name" value="ABC_transporter-like_CS"/>
</dbReference>
<proteinExistence type="inferred from homology"/>
<dbReference type="Gene3D" id="1.20.1560.10">
    <property type="entry name" value="ABC transporter type 1, transmembrane domain"/>
    <property type="match status" value="1"/>
</dbReference>
<keyword evidence="7 8" id="KW-0472">Membrane</keyword>
<evidence type="ECO:0000313" key="12">
    <source>
        <dbReference type="Proteomes" id="UP000244184"/>
    </source>
</evidence>
<dbReference type="CDD" id="cd07346">
    <property type="entry name" value="ABC_6TM_exporters"/>
    <property type="match status" value="1"/>
</dbReference>
<dbReference type="PANTHER" id="PTHR43394:SF1">
    <property type="entry name" value="ATP-BINDING CASSETTE SUB-FAMILY B MEMBER 10, MITOCHONDRIAL"/>
    <property type="match status" value="1"/>
</dbReference>
<dbReference type="AlphaFoldDB" id="A0A2T6FRY2"/>
<comment type="subcellular location">
    <subcellularLocation>
        <location evidence="1">Cell membrane</location>
        <topology evidence="1">Multi-pass membrane protein</topology>
    </subcellularLocation>
</comment>
<dbReference type="InterPro" id="IPR003593">
    <property type="entry name" value="AAA+_ATPase"/>
</dbReference>
<dbReference type="PROSITE" id="PS50929">
    <property type="entry name" value="ABC_TM1F"/>
    <property type="match status" value="1"/>
</dbReference>
<evidence type="ECO:0000256" key="1">
    <source>
        <dbReference type="ARBA" id="ARBA00004651"/>
    </source>
</evidence>
<comment type="caution">
    <text evidence="11">The sequence shown here is derived from an EMBL/GenBank/DDBJ whole genome shotgun (WGS) entry which is preliminary data.</text>
</comment>
<evidence type="ECO:0000256" key="3">
    <source>
        <dbReference type="ARBA" id="ARBA00022692"/>
    </source>
</evidence>
<dbReference type="EMBL" id="PYHP01000101">
    <property type="protein sequence ID" value="PUA34636.1"/>
    <property type="molecule type" value="Genomic_DNA"/>
</dbReference>
<dbReference type="PANTHER" id="PTHR43394">
    <property type="entry name" value="ATP-DEPENDENT PERMEASE MDL1, MITOCHONDRIAL"/>
    <property type="match status" value="1"/>
</dbReference>
<dbReference type="Pfam" id="PF00005">
    <property type="entry name" value="ABC_tran"/>
    <property type="match status" value="1"/>
</dbReference>
<dbReference type="SMART" id="SM00382">
    <property type="entry name" value="AAA"/>
    <property type="match status" value="1"/>
</dbReference>
<feature type="transmembrane region" description="Helical" evidence="8">
    <location>
        <begin position="64"/>
        <end position="85"/>
    </location>
</feature>
<sequence length="577" mass="66094">MEVYIEMNTKHFYVLFITKSLLKVKFTIFIGIICLLIESLSHIYTFTLQQKIIDEVFVLGNFHLLNTIVFTYLACTAIHIVFFVISPQFLQKSSFTLQKVIMDKLLHHLHYIPMSKYRNERVTRYTNLVTNEVVKTSNFLAFELPKGIQQIVNLIVISIMVMISSPILLVVIILCSIFYTLIGKKYTLQLKEASKEVHESKTRMLIDIEEGISATREIIAFSRTKWKLDLYLLNFKKYFSDVMKETIVKNKLMISSEPVQWLIYLIILAYGGWLTFKGEISLGTYVLVFRISNDLTYSLSQVFNFFMRVSSNMATIEILVKEINSEEIIPGKTKHLSPVKLIEFNKVFFNYDGKKSRNIINAFDITIPSGKKIAFIGESGSGKSTIAHMLVKFFEPSSGQILIDQVPLSNIDRERWSETTLLVSQEPYLFPNTVLANITLGRTDFTQDEINKACIISGIHDVIAKLPEKYNTYIGERGIKLSGGQRQRLALARAILINPEILILDESTSALDLETERQVQRNLDMIRKGKTTIVIAHRLSTVMNSDIIYVFDNGKIVANGSHSELINNYFYKKLVNS</sequence>
<evidence type="ECO:0000256" key="5">
    <source>
        <dbReference type="ARBA" id="ARBA00022840"/>
    </source>
</evidence>
<protein>
    <recommendedName>
        <fullName evidence="13">ABC transporter ATP-binding protein</fullName>
    </recommendedName>
</protein>
<name>A0A2T6FRY2_9BACL</name>
<keyword evidence="5" id="KW-0067">ATP-binding</keyword>
<comment type="similarity">
    <text evidence="2">Belongs to the ABC transporter superfamily.</text>
</comment>
<dbReference type="InterPro" id="IPR027417">
    <property type="entry name" value="P-loop_NTPase"/>
</dbReference>
<reference evidence="11 12" key="1">
    <citation type="submission" date="2018-03" db="EMBL/GenBank/DDBJ databases">
        <title>Genome sequence of Paenibacillus elgii strain AC13 an antimicrobial compound producing bacteria.</title>
        <authorList>
            <person name="Kurokawa A.S."/>
            <person name="Araujo J.F."/>
            <person name="Costa R.A."/>
            <person name="Ortega D.B."/>
            <person name="Pires A.S."/>
            <person name="Pappas G.J.Jr."/>
            <person name="Franco O.L."/>
            <person name="Barreto C."/>
            <person name="Magalhaes B.S."/>
            <person name="Kruger R.H."/>
        </authorList>
    </citation>
    <scope>NUCLEOTIDE SEQUENCE [LARGE SCALE GENOMIC DNA]</scope>
    <source>
        <strain evidence="11 12">AC13</strain>
    </source>
</reference>
<dbReference type="InterPro" id="IPR036640">
    <property type="entry name" value="ABC1_TM_sf"/>
</dbReference>
<dbReference type="GO" id="GO:0015421">
    <property type="term" value="F:ABC-type oligopeptide transporter activity"/>
    <property type="evidence" value="ECO:0007669"/>
    <property type="project" value="TreeGrafter"/>
</dbReference>
<feature type="transmembrane region" description="Helical" evidence="8">
    <location>
        <begin position="21"/>
        <end position="44"/>
    </location>
</feature>
<dbReference type="GO" id="GO:0016887">
    <property type="term" value="F:ATP hydrolysis activity"/>
    <property type="evidence" value="ECO:0007669"/>
    <property type="project" value="InterPro"/>
</dbReference>
<feature type="transmembrane region" description="Helical" evidence="8">
    <location>
        <begin position="154"/>
        <end position="182"/>
    </location>
</feature>
<evidence type="ECO:0000256" key="7">
    <source>
        <dbReference type="ARBA" id="ARBA00023136"/>
    </source>
</evidence>
<accession>A0A2T6FRY2</accession>
<evidence type="ECO:0000256" key="6">
    <source>
        <dbReference type="ARBA" id="ARBA00022989"/>
    </source>
</evidence>
<dbReference type="SUPFAM" id="SSF90123">
    <property type="entry name" value="ABC transporter transmembrane region"/>
    <property type="match status" value="1"/>
</dbReference>